<reference evidence="1 2" key="1">
    <citation type="journal article" date="2018" name="Nat. Biotechnol.">
        <title>A standardized bacterial taxonomy based on genome phylogeny substantially revises the tree of life.</title>
        <authorList>
            <person name="Parks D.H."/>
            <person name="Chuvochina M."/>
            <person name="Waite D.W."/>
            <person name="Rinke C."/>
            <person name="Skarshewski A."/>
            <person name="Chaumeil P.A."/>
            <person name="Hugenholtz P."/>
        </authorList>
    </citation>
    <scope>NUCLEOTIDE SEQUENCE [LARGE SCALE GENOMIC DNA]</scope>
    <source>
        <strain evidence="1">UBA11621</strain>
    </source>
</reference>
<organism evidence="1 2">
    <name type="scientific">Alteromonas australica</name>
    <dbReference type="NCBI Taxonomy" id="589873"/>
    <lineage>
        <taxon>Bacteria</taxon>
        <taxon>Pseudomonadati</taxon>
        <taxon>Pseudomonadota</taxon>
        <taxon>Gammaproteobacteria</taxon>
        <taxon>Alteromonadales</taxon>
        <taxon>Alteromonadaceae</taxon>
        <taxon>Alteromonas/Salinimonas group</taxon>
        <taxon>Alteromonas</taxon>
    </lineage>
</organism>
<dbReference type="EMBL" id="DONK01000221">
    <property type="protein sequence ID" value="HBU52427.1"/>
    <property type="molecule type" value="Genomic_DNA"/>
</dbReference>
<evidence type="ECO:0000313" key="2">
    <source>
        <dbReference type="Proteomes" id="UP000264779"/>
    </source>
</evidence>
<sequence>FGALFIQKEHKMVNVLHPFSRFFKRAHPYTVAHYIGRKNAQRILGCKIKKKSKIFAEQQSENEHH</sequence>
<feature type="non-terminal residue" evidence="1">
    <location>
        <position position="1"/>
    </location>
</feature>
<protein>
    <submittedName>
        <fullName evidence="1">Uncharacterized protein</fullName>
    </submittedName>
</protein>
<accession>A0A358E1Y7</accession>
<dbReference type="AlphaFoldDB" id="A0A358E1Y7"/>
<comment type="caution">
    <text evidence="1">The sequence shown here is derived from an EMBL/GenBank/DDBJ whole genome shotgun (WGS) entry which is preliminary data.</text>
</comment>
<gene>
    <name evidence="1" type="ORF">DEB45_14325</name>
</gene>
<name>A0A358E1Y7_9ALTE</name>
<dbReference type="Proteomes" id="UP000264779">
    <property type="component" value="Unassembled WGS sequence"/>
</dbReference>
<evidence type="ECO:0000313" key="1">
    <source>
        <dbReference type="EMBL" id="HBU52427.1"/>
    </source>
</evidence>
<proteinExistence type="predicted"/>